<keyword evidence="4" id="KW-0658">Purine biosynthesis</keyword>
<protein>
    <submittedName>
        <fullName evidence="10">ATP-grasp domain-containing protein</fullName>
    </submittedName>
</protein>
<dbReference type="InterPro" id="IPR003135">
    <property type="entry name" value="ATP-grasp_carboxylate-amine"/>
</dbReference>
<evidence type="ECO:0000256" key="8">
    <source>
        <dbReference type="PROSITE-ProRule" id="PRU00409"/>
    </source>
</evidence>
<keyword evidence="5 8" id="KW-0067">ATP-binding</keyword>
<dbReference type="SUPFAM" id="SSF56059">
    <property type="entry name" value="Glutathione synthetase ATP-binding domain-like"/>
    <property type="match status" value="1"/>
</dbReference>
<dbReference type="Proteomes" id="UP000306420">
    <property type="component" value="Unassembled WGS sequence"/>
</dbReference>
<evidence type="ECO:0000313" key="11">
    <source>
        <dbReference type="Proteomes" id="UP000306420"/>
    </source>
</evidence>
<dbReference type="GO" id="GO:0006164">
    <property type="term" value="P:purine nucleotide biosynthetic process"/>
    <property type="evidence" value="ECO:0007669"/>
    <property type="project" value="UniProtKB-KW"/>
</dbReference>
<sequence>MAQRHYPGETLGIIGSSISAAVLAQAAGKLGYRVASLVTSENNPVRQFATWQTVTESYNEQVLNYFSERVDVVTVEMGILSNREFQLLAAQTDLTLSEDLIAITTDRLIEKAYLDSNKCLVAPFSMVTNLTDLKEAVEYIGFPCILKSTQRHVDNANEHIILYGEEDYDEASAKLEATTCILEAWIPTEKKASVTVIRNERGEILIYPIFEVREQGDLLGRQVRFPAQISKPVELEMNRLAQLLAELLNLVGSLTLKMLITSAGVVYINEASIGLSDEAMFTIGSMSISHYEAAARAILGLPLPTLHLKSRAAIALPATVLNEENLLTQLMLRTDWGFALFNPINNDSKRLIGQVIVTGDSLSECERQIQITELTE</sequence>
<feature type="domain" description="ATP-grasp" evidence="9">
    <location>
        <begin position="111"/>
        <end position="299"/>
    </location>
</feature>
<evidence type="ECO:0000256" key="2">
    <source>
        <dbReference type="ARBA" id="ARBA00001946"/>
    </source>
</evidence>
<dbReference type="GO" id="GO:0046872">
    <property type="term" value="F:metal ion binding"/>
    <property type="evidence" value="ECO:0007669"/>
    <property type="project" value="InterPro"/>
</dbReference>
<gene>
    <name evidence="10" type="ORF">FEZ33_05100</name>
</gene>
<comment type="cofactor">
    <cofactor evidence="1">
        <name>Mn(2+)</name>
        <dbReference type="ChEBI" id="CHEBI:29035"/>
    </cofactor>
</comment>
<accession>A0A5R9DXZ6</accession>
<dbReference type="SUPFAM" id="SSF52440">
    <property type="entry name" value="PreATP-grasp domain"/>
    <property type="match status" value="1"/>
</dbReference>
<name>A0A5R9DXZ6_9LACT</name>
<evidence type="ECO:0000313" key="10">
    <source>
        <dbReference type="EMBL" id="TLQ41639.1"/>
    </source>
</evidence>
<dbReference type="Gene3D" id="3.30.470.20">
    <property type="entry name" value="ATP-grasp fold, B domain"/>
    <property type="match status" value="1"/>
</dbReference>
<dbReference type="EMBL" id="VBSP01000013">
    <property type="protein sequence ID" value="TLQ41639.1"/>
    <property type="molecule type" value="Genomic_DNA"/>
</dbReference>
<comment type="pathway">
    <text evidence="7">Purine metabolism.</text>
</comment>
<dbReference type="PROSITE" id="PS50975">
    <property type="entry name" value="ATP_GRASP"/>
    <property type="match status" value="1"/>
</dbReference>
<dbReference type="Pfam" id="PF22660">
    <property type="entry name" value="RS_preATP-grasp-like"/>
    <property type="match status" value="1"/>
</dbReference>
<keyword evidence="3 8" id="KW-0547">Nucleotide-binding</keyword>
<evidence type="ECO:0000259" key="9">
    <source>
        <dbReference type="PROSITE" id="PS50975"/>
    </source>
</evidence>
<dbReference type="OrthoDB" id="9804625at2"/>
<proteinExistence type="predicted"/>
<dbReference type="InterPro" id="IPR011761">
    <property type="entry name" value="ATP-grasp"/>
</dbReference>
<dbReference type="GO" id="GO:0005829">
    <property type="term" value="C:cytosol"/>
    <property type="evidence" value="ECO:0007669"/>
    <property type="project" value="TreeGrafter"/>
</dbReference>
<evidence type="ECO:0000256" key="1">
    <source>
        <dbReference type="ARBA" id="ARBA00001936"/>
    </source>
</evidence>
<comment type="caution">
    <text evidence="10">The sequence shown here is derived from an EMBL/GenBank/DDBJ whole genome shotgun (WGS) entry which is preliminary data.</text>
</comment>
<dbReference type="PANTHER" id="PTHR11609:SF5">
    <property type="entry name" value="PHOSPHORIBOSYLAMINOIMIDAZOLE CARBOXYLASE"/>
    <property type="match status" value="1"/>
</dbReference>
<evidence type="ECO:0000256" key="4">
    <source>
        <dbReference type="ARBA" id="ARBA00022755"/>
    </source>
</evidence>
<dbReference type="InterPro" id="IPR013815">
    <property type="entry name" value="ATP_grasp_subdomain_1"/>
</dbReference>
<dbReference type="Pfam" id="PF02222">
    <property type="entry name" value="ATP-grasp"/>
    <property type="match status" value="1"/>
</dbReference>
<dbReference type="PANTHER" id="PTHR11609">
    <property type="entry name" value="PURINE BIOSYNTHESIS PROTEIN 6/7, PUR6/7"/>
    <property type="match status" value="1"/>
</dbReference>
<keyword evidence="6" id="KW-0464">Manganese</keyword>
<evidence type="ECO:0000256" key="5">
    <source>
        <dbReference type="ARBA" id="ARBA00022840"/>
    </source>
</evidence>
<dbReference type="InterPro" id="IPR054350">
    <property type="entry name" value="PurT/PurK_preATP-grasp"/>
</dbReference>
<organism evidence="10 11">
    <name type="scientific">Ruoffia tabacinasalis</name>
    <dbReference type="NCBI Taxonomy" id="87458"/>
    <lineage>
        <taxon>Bacteria</taxon>
        <taxon>Bacillati</taxon>
        <taxon>Bacillota</taxon>
        <taxon>Bacilli</taxon>
        <taxon>Lactobacillales</taxon>
        <taxon>Aerococcaceae</taxon>
        <taxon>Ruoffia</taxon>
    </lineage>
</organism>
<dbReference type="InterPro" id="IPR016185">
    <property type="entry name" value="PreATP-grasp_dom_sf"/>
</dbReference>
<comment type="cofactor">
    <cofactor evidence="2">
        <name>Mg(2+)</name>
        <dbReference type="ChEBI" id="CHEBI:18420"/>
    </cofactor>
</comment>
<dbReference type="Gene3D" id="3.30.1490.20">
    <property type="entry name" value="ATP-grasp fold, A domain"/>
    <property type="match status" value="1"/>
</dbReference>
<evidence type="ECO:0000256" key="7">
    <source>
        <dbReference type="ARBA" id="ARBA00025704"/>
    </source>
</evidence>
<evidence type="ECO:0000256" key="6">
    <source>
        <dbReference type="ARBA" id="ARBA00023211"/>
    </source>
</evidence>
<dbReference type="AlphaFoldDB" id="A0A5R9DXZ6"/>
<dbReference type="RefSeq" id="WP_138404327.1">
    <property type="nucleotide sequence ID" value="NZ_VBSP01000013.1"/>
</dbReference>
<dbReference type="GO" id="GO:0005524">
    <property type="term" value="F:ATP binding"/>
    <property type="evidence" value="ECO:0007669"/>
    <property type="project" value="UniProtKB-UniRule"/>
</dbReference>
<reference evidence="10 11" key="1">
    <citation type="submission" date="2019-05" db="EMBL/GenBank/DDBJ databases">
        <title>The metagenome of a microbial culture collection derived from dairy environment covers the genomic content of the human microbiome.</title>
        <authorList>
            <person name="Roder T."/>
            <person name="Wuthrich D."/>
            <person name="Sattari Z."/>
            <person name="Von Ah U."/>
            <person name="Bar C."/>
            <person name="Ronchi F."/>
            <person name="Macpherson A.J."/>
            <person name="Ganal-Vonarburg S.C."/>
            <person name="Bruggmann R."/>
            <person name="Vergeres G."/>
        </authorList>
    </citation>
    <scope>NUCLEOTIDE SEQUENCE [LARGE SCALE GENOMIC DNA]</scope>
    <source>
        <strain evidence="10 11">FAM 24227</strain>
    </source>
</reference>
<evidence type="ECO:0000256" key="3">
    <source>
        <dbReference type="ARBA" id="ARBA00022741"/>
    </source>
</evidence>
<dbReference type="Gene3D" id="3.40.50.20">
    <property type="match status" value="1"/>
</dbReference>